<keyword evidence="3" id="KW-1185">Reference proteome</keyword>
<feature type="signal peptide" evidence="1">
    <location>
        <begin position="1"/>
        <end position="17"/>
    </location>
</feature>
<dbReference type="AlphaFoldDB" id="A0A383W841"/>
<protein>
    <submittedName>
        <fullName evidence="2">Uncharacterized protein</fullName>
    </submittedName>
</protein>
<proteinExistence type="predicted"/>
<accession>A0A383W841</accession>
<reference evidence="2 3" key="1">
    <citation type="submission" date="2016-10" db="EMBL/GenBank/DDBJ databases">
        <authorList>
            <person name="Cai Z."/>
        </authorList>
    </citation>
    <scope>NUCLEOTIDE SEQUENCE [LARGE SCALE GENOMIC DNA]</scope>
</reference>
<evidence type="ECO:0000313" key="3">
    <source>
        <dbReference type="Proteomes" id="UP000256970"/>
    </source>
</evidence>
<gene>
    <name evidence="2" type="ORF">BQ4739_LOCUS12986</name>
</gene>
<organism evidence="2 3">
    <name type="scientific">Tetradesmus obliquus</name>
    <name type="common">Green alga</name>
    <name type="synonym">Acutodesmus obliquus</name>
    <dbReference type="NCBI Taxonomy" id="3088"/>
    <lineage>
        <taxon>Eukaryota</taxon>
        <taxon>Viridiplantae</taxon>
        <taxon>Chlorophyta</taxon>
        <taxon>core chlorophytes</taxon>
        <taxon>Chlorophyceae</taxon>
        <taxon>CS clade</taxon>
        <taxon>Sphaeropleales</taxon>
        <taxon>Scenedesmaceae</taxon>
        <taxon>Tetradesmus</taxon>
    </lineage>
</organism>
<dbReference type="EMBL" id="FNXT01001168">
    <property type="protein sequence ID" value="SZX72846.1"/>
    <property type="molecule type" value="Genomic_DNA"/>
</dbReference>
<name>A0A383W841_TETOB</name>
<feature type="chain" id="PRO_5016665839" evidence="1">
    <location>
        <begin position="18"/>
        <end position="244"/>
    </location>
</feature>
<dbReference type="Proteomes" id="UP000256970">
    <property type="component" value="Unassembled WGS sequence"/>
</dbReference>
<evidence type="ECO:0000313" key="2">
    <source>
        <dbReference type="EMBL" id="SZX72846.1"/>
    </source>
</evidence>
<keyword evidence="1" id="KW-0732">Signal</keyword>
<sequence>MLVLSQLLLADAILTCSYHSRFASAIAQRRSNYSLLKQLLQQPPVRAALALPVVQQLVACQVANLQRMAAAAPFSWHMPQANVPGNPEVQAFLQGPKQSFTISGSFSGIDQARKAAGRLVQTSSYSYGSHRCYGPTRWCSSNHSATVEARGTGRNAHVAIVKTVEWHKALLEAKKGHAQELQAVKQLLRKSAAAAAAVAVDVRRVADTTVDTIDLTSDGRKGVHKHDSTMACSSARKARQCAHS</sequence>
<evidence type="ECO:0000256" key="1">
    <source>
        <dbReference type="SAM" id="SignalP"/>
    </source>
</evidence>